<organism evidence="2 3">
    <name type="scientific">Gluconobacter oxydans</name>
    <name type="common">Gluconobacter suboxydans</name>
    <dbReference type="NCBI Taxonomy" id="442"/>
    <lineage>
        <taxon>Bacteria</taxon>
        <taxon>Pseudomonadati</taxon>
        <taxon>Pseudomonadota</taxon>
        <taxon>Alphaproteobacteria</taxon>
        <taxon>Acetobacterales</taxon>
        <taxon>Acetobacteraceae</taxon>
        <taxon>Gluconobacter</taxon>
    </lineage>
</organism>
<name>A0AB35ANE3_GLUOY</name>
<proteinExistence type="predicted"/>
<dbReference type="GO" id="GO:0006302">
    <property type="term" value="P:double-strand break repair"/>
    <property type="evidence" value="ECO:0007669"/>
    <property type="project" value="TreeGrafter"/>
</dbReference>
<gene>
    <name evidence="2" type="ORF">HKD20_08415</name>
</gene>
<dbReference type="InterPro" id="IPR003395">
    <property type="entry name" value="RecF/RecN/SMC_N"/>
</dbReference>
<dbReference type="EMBL" id="JABCQL010000013">
    <property type="protein sequence ID" value="MBF0856540.1"/>
    <property type="molecule type" value="Genomic_DNA"/>
</dbReference>
<sequence length="818" mass="90251">MIHVETLRVHEFRGVRDLTLNLNGKNFAICGPNGTGKSGIVDALEFVLSGTVSRLTGRGRGDLSIKLHAPHIDCVTPEDAWAEAVVRLSQSDKTMTIRRTVKAPNTPTLTPDTTETRKVLAYLQDHPEFALSRREVTNYVLAEPGARSKDVQELLKLDRINTLRLRFTKIARDATSAERSAAQATKTAEAAFDRALNLTAKAQTAVQVVNTQRMILGLPALSEILDDTVIIAGVAETSGQVTAIVNKAVASNDLQALREAQAIRSETTFDKERTGTVDQLKELEKDASLLNAVVRDDFLKTALDLFDGEHCPACGVPYKFDEFVSIVGAKRAKLVEVKALRERAETKLAPIVAQLVTERDMLRSVWPHAKALISVELMGTFGKWGVALSTAIESLQDFLPVDATLKTLGALPDPEDLAPLLADLEKAVNALPEPSAQNAAASMLGAAQERLNVLHTATRTEARAAKEAKVAAKVSTLYAQETEAALEAIYQKVQTRFSELYRKLNADDEDAFDAEMKQEKASLDFKVDFYKRGKFPPGAYHSEGHQDSMGLCLYLALMDHLQGRRFTFAVLDDVLMSVDTSHRREVTRMLITEFPNTQFVLTTHDPVWMKLMQTTGLVPSRNVVRFRKWSVETGPSIWLDNDVWSEIEAAVSNGDVRNAAAQLRNYLEYVAAEACQAFRAKVLYNADGRYDLGDLLEPALNRLRELYSDGIKVAETWNDAAKTDLIKARKINLESAITGASIEQWQINPAVHFNEWANFDQKDFGPVVAAYRALVALLHCPTCNALFEVTPPRGAKKHLLCNCGASNISFTRKPKPSA</sequence>
<dbReference type="SUPFAM" id="SSF52540">
    <property type="entry name" value="P-loop containing nucleoside triphosphate hydrolases"/>
    <property type="match status" value="1"/>
</dbReference>
<reference evidence="2" key="1">
    <citation type="submission" date="2020-04" db="EMBL/GenBank/DDBJ databases">
        <authorList>
            <person name="Sombolestani A."/>
        </authorList>
    </citation>
    <scope>NUCLEOTIDE SEQUENCE</scope>
    <source>
        <strain evidence="2">LMG1408</strain>
    </source>
</reference>
<dbReference type="PANTHER" id="PTHR32182">
    <property type="entry name" value="DNA REPLICATION AND REPAIR PROTEIN RECF"/>
    <property type="match status" value="1"/>
</dbReference>
<accession>A0AB35ANE3</accession>
<feature type="domain" description="RecF/RecN/SMC N-terminal" evidence="1">
    <location>
        <begin position="4"/>
        <end position="615"/>
    </location>
</feature>
<reference evidence="2" key="2">
    <citation type="submission" date="2023-10" db="EMBL/GenBank/DDBJ databases">
        <title>Description of novel Gluconobacter species.</title>
        <authorList>
            <person name="Cleenwerck I."/>
            <person name="Cnockaert M."/>
            <person name="Borremans W."/>
            <person name="Wieme A.D."/>
            <person name="De Vuyst L."/>
            <person name="Vandamme P."/>
        </authorList>
    </citation>
    <scope>NUCLEOTIDE SEQUENCE</scope>
    <source>
        <strain evidence="2">LMG1408</strain>
    </source>
</reference>
<dbReference type="Proteomes" id="UP000603665">
    <property type="component" value="Unassembled WGS sequence"/>
</dbReference>
<protein>
    <submittedName>
        <fullName evidence="2">AAA family ATPase</fullName>
    </submittedName>
</protein>
<evidence type="ECO:0000313" key="3">
    <source>
        <dbReference type="Proteomes" id="UP000603665"/>
    </source>
</evidence>
<comment type="caution">
    <text evidence="2">The sequence shown here is derived from an EMBL/GenBank/DDBJ whole genome shotgun (WGS) entry which is preliminary data.</text>
</comment>
<dbReference type="AlphaFoldDB" id="A0AB35ANE3"/>
<dbReference type="GO" id="GO:0000731">
    <property type="term" value="P:DNA synthesis involved in DNA repair"/>
    <property type="evidence" value="ECO:0007669"/>
    <property type="project" value="TreeGrafter"/>
</dbReference>
<dbReference type="Gene3D" id="3.40.50.300">
    <property type="entry name" value="P-loop containing nucleotide triphosphate hydrolases"/>
    <property type="match status" value="2"/>
</dbReference>
<evidence type="ECO:0000313" key="2">
    <source>
        <dbReference type="EMBL" id="MBF0856540.1"/>
    </source>
</evidence>
<dbReference type="RefSeq" id="WP_131973844.1">
    <property type="nucleotide sequence ID" value="NZ_JABCQL010000013.1"/>
</dbReference>
<dbReference type="Pfam" id="PF02463">
    <property type="entry name" value="SMC_N"/>
    <property type="match status" value="1"/>
</dbReference>
<evidence type="ECO:0000259" key="1">
    <source>
        <dbReference type="Pfam" id="PF02463"/>
    </source>
</evidence>
<dbReference type="PANTHER" id="PTHR32182:SF0">
    <property type="entry name" value="DNA REPLICATION AND REPAIR PROTEIN RECF"/>
    <property type="match status" value="1"/>
</dbReference>
<dbReference type="InterPro" id="IPR027417">
    <property type="entry name" value="P-loop_NTPase"/>
</dbReference>